<dbReference type="InterPro" id="IPR002347">
    <property type="entry name" value="SDR_fam"/>
</dbReference>
<dbReference type="PRINTS" id="PR00081">
    <property type="entry name" value="GDHRDH"/>
</dbReference>
<dbReference type="CDD" id="cd05233">
    <property type="entry name" value="SDR_c"/>
    <property type="match status" value="1"/>
</dbReference>
<keyword evidence="2" id="KW-0560">Oxidoreductase</keyword>
<comment type="similarity">
    <text evidence="1">Belongs to the short-chain dehydrogenases/reductases (SDR) family.</text>
</comment>
<evidence type="ECO:0000256" key="1">
    <source>
        <dbReference type="ARBA" id="ARBA00006484"/>
    </source>
</evidence>
<keyword evidence="4" id="KW-1185">Reference proteome</keyword>
<protein>
    <recommendedName>
        <fullName evidence="5">SDR family NAD(P)-dependent oxidoreductase</fullName>
    </recommendedName>
</protein>
<comment type="caution">
    <text evidence="3">The sequence shown here is derived from an EMBL/GenBank/DDBJ whole genome shotgun (WGS) entry which is preliminary data.</text>
</comment>
<dbReference type="InterPro" id="IPR020904">
    <property type="entry name" value="Sc_DH/Rdtase_CS"/>
</dbReference>
<evidence type="ECO:0000313" key="4">
    <source>
        <dbReference type="Proteomes" id="UP001501803"/>
    </source>
</evidence>
<evidence type="ECO:0008006" key="5">
    <source>
        <dbReference type="Google" id="ProtNLM"/>
    </source>
</evidence>
<reference evidence="4" key="1">
    <citation type="journal article" date="2019" name="Int. J. Syst. Evol. Microbiol.">
        <title>The Global Catalogue of Microorganisms (GCM) 10K type strain sequencing project: providing services to taxonomists for standard genome sequencing and annotation.</title>
        <authorList>
            <consortium name="The Broad Institute Genomics Platform"/>
            <consortium name="The Broad Institute Genome Sequencing Center for Infectious Disease"/>
            <person name="Wu L."/>
            <person name="Ma J."/>
        </authorList>
    </citation>
    <scope>NUCLEOTIDE SEQUENCE [LARGE SCALE GENOMIC DNA]</scope>
    <source>
        <strain evidence="4">JCM 17021</strain>
    </source>
</reference>
<dbReference type="Pfam" id="PF00106">
    <property type="entry name" value="adh_short"/>
    <property type="match status" value="1"/>
</dbReference>
<dbReference type="RefSeq" id="WP_345068180.1">
    <property type="nucleotide sequence ID" value="NZ_BAABCN010000010.1"/>
</dbReference>
<dbReference type="InterPro" id="IPR036291">
    <property type="entry name" value="NAD(P)-bd_dom_sf"/>
</dbReference>
<dbReference type="PANTHER" id="PTHR44196">
    <property type="entry name" value="DEHYDROGENASE/REDUCTASE SDR FAMILY MEMBER 7B"/>
    <property type="match status" value="1"/>
</dbReference>
<dbReference type="Proteomes" id="UP001501803">
    <property type="component" value="Unassembled WGS sequence"/>
</dbReference>
<evidence type="ECO:0000313" key="3">
    <source>
        <dbReference type="EMBL" id="GAA3885938.1"/>
    </source>
</evidence>
<gene>
    <name evidence="3" type="ORF">GCM10022381_30090</name>
</gene>
<dbReference type="EMBL" id="BAABCN010000010">
    <property type="protein sequence ID" value="GAA3885938.1"/>
    <property type="molecule type" value="Genomic_DNA"/>
</dbReference>
<accession>A0ABP7KR85</accession>
<dbReference type="PROSITE" id="PS00061">
    <property type="entry name" value="ADH_SHORT"/>
    <property type="match status" value="1"/>
</dbReference>
<sequence>MGSEVASSTKGISMELSESTTVAITGAGSGMGASMARSFARRGCTIVVADVVEDAANAVVEEIINEGGKAYADVVDVSDQSAVDDWAARSFERLGHIDVLCSNAGVSIRPFRTTWNASLDDYKWLASINYFGFVHCIRSFVPRMLEQTGRRQILLTSSVDALQFHPGHGPYGATKGAVTTLADVLRFELSEEDPDFGVTTLYPGAVHTNIKTTEKLRPAATQSSARDVIAYESTFPVPYFVRFPAESDVVGDLVIAGIEKDSQAILTYPYEYSGHDERGEVLRSGDPMRLFEGRA</sequence>
<evidence type="ECO:0000256" key="2">
    <source>
        <dbReference type="ARBA" id="ARBA00023002"/>
    </source>
</evidence>
<dbReference type="SUPFAM" id="SSF51735">
    <property type="entry name" value="NAD(P)-binding Rossmann-fold domains"/>
    <property type="match status" value="1"/>
</dbReference>
<name>A0ABP7KR85_9MICO</name>
<organism evidence="3 4">
    <name type="scientific">Leifsonia kafniensis</name>
    <dbReference type="NCBI Taxonomy" id="475957"/>
    <lineage>
        <taxon>Bacteria</taxon>
        <taxon>Bacillati</taxon>
        <taxon>Actinomycetota</taxon>
        <taxon>Actinomycetes</taxon>
        <taxon>Micrococcales</taxon>
        <taxon>Microbacteriaceae</taxon>
        <taxon>Leifsonia</taxon>
    </lineage>
</organism>
<dbReference type="Gene3D" id="3.40.50.720">
    <property type="entry name" value="NAD(P)-binding Rossmann-like Domain"/>
    <property type="match status" value="1"/>
</dbReference>
<proteinExistence type="inferred from homology"/>
<dbReference type="PANTHER" id="PTHR44196:SF1">
    <property type="entry name" value="DEHYDROGENASE_REDUCTASE SDR FAMILY MEMBER 7B"/>
    <property type="match status" value="1"/>
</dbReference>